<dbReference type="InterPro" id="IPR036236">
    <property type="entry name" value="Znf_C2H2_sf"/>
</dbReference>
<feature type="domain" description="C2H2-type" evidence="1">
    <location>
        <begin position="8"/>
        <end position="32"/>
    </location>
</feature>
<feature type="domain" description="U1-type" evidence="2">
    <location>
        <begin position="42"/>
        <end position="76"/>
    </location>
</feature>
<dbReference type="SMART" id="SM00355">
    <property type="entry name" value="ZnF_C2H2"/>
    <property type="match status" value="2"/>
</dbReference>
<dbReference type="Pfam" id="PF12874">
    <property type="entry name" value="zf-met"/>
    <property type="match status" value="2"/>
</dbReference>
<feature type="domain" description="C2H2-type" evidence="1">
    <location>
        <begin position="45"/>
        <end position="69"/>
    </location>
</feature>
<organism evidence="3">
    <name type="scientific">viral metagenome</name>
    <dbReference type="NCBI Taxonomy" id="1070528"/>
    <lineage>
        <taxon>unclassified sequences</taxon>
        <taxon>metagenomes</taxon>
        <taxon>organismal metagenomes</taxon>
    </lineage>
</organism>
<protein>
    <recommendedName>
        <fullName evidence="4">C2H2-type domain-containing protein</fullName>
    </recommendedName>
</protein>
<reference evidence="3" key="1">
    <citation type="journal article" date="2020" name="Nature">
        <title>Giant virus diversity and host interactions through global metagenomics.</title>
        <authorList>
            <person name="Schulz F."/>
            <person name="Roux S."/>
            <person name="Paez-Espino D."/>
            <person name="Jungbluth S."/>
            <person name="Walsh D.A."/>
            <person name="Denef V.J."/>
            <person name="McMahon K.D."/>
            <person name="Konstantinidis K.T."/>
            <person name="Eloe-Fadrosh E.A."/>
            <person name="Kyrpides N.C."/>
            <person name="Woyke T."/>
        </authorList>
    </citation>
    <scope>NUCLEOTIDE SEQUENCE</scope>
    <source>
        <strain evidence="3">GVMAG-M-3300024258-14</strain>
    </source>
</reference>
<feature type="domain" description="U1-type" evidence="2">
    <location>
        <begin position="5"/>
        <end position="39"/>
    </location>
</feature>
<dbReference type="SUPFAM" id="SSF57667">
    <property type="entry name" value="beta-beta-alpha zinc fingers"/>
    <property type="match status" value="1"/>
</dbReference>
<sequence length="303" mass="35564">MNEDDIVYKCKICNYITTRRCNMKTHKSSKKHLKNVEKSGTISKYECKLCNYKTDCLAHYNQHLESRKHKNIKKETKEDCGSKSEEEKEVNEITTKEIKEGFCMMQGMFCELIKSNQQLATIIQNGTNHVTNNNNNNNTNNFNLNFFLNETCKDAINMKDFIESIEVSIADLKKLGNKGYVEGISSLMIDKLNELDITQRPIHSTDVKRNSIYIKDDDEWEKDEKEKLMSTLWDVARKETQALEKKYKAEYPKCETDRNSREHEEYWRIFYNAMGGKGNMDDLQKKVIRRIVQNVAIDKTIIY</sequence>
<dbReference type="EMBL" id="MN740211">
    <property type="protein sequence ID" value="QHT93913.1"/>
    <property type="molecule type" value="Genomic_DNA"/>
</dbReference>
<dbReference type="InterPro" id="IPR013087">
    <property type="entry name" value="Znf_C2H2_type"/>
</dbReference>
<evidence type="ECO:0008006" key="4">
    <source>
        <dbReference type="Google" id="ProtNLM"/>
    </source>
</evidence>
<proteinExistence type="predicted"/>
<evidence type="ECO:0000259" key="1">
    <source>
        <dbReference type="SMART" id="SM00355"/>
    </source>
</evidence>
<dbReference type="InterPro" id="IPR003604">
    <property type="entry name" value="Matrin/U1-like-C_Znf_C2H2"/>
</dbReference>
<evidence type="ECO:0000313" key="3">
    <source>
        <dbReference type="EMBL" id="QHT93913.1"/>
    </source>
</evidence>
<name>A0A6C0IQX4_9ZZZZ</name>
<dbReference type="GO" id="GO:0003676">
    <property type="term" value="F:nucleic acid binding"/>
    <property type="evidence" value="ECO:0007669"/>
    <property type="project" value="InterPro"/>
</dbReference>
<accession>A0A6C0IQX4</accession>
<evidence type="ECO:0000259" key="2">
    <source>
        <dbReference type="SMART" id="SM00451"/>
    </source>
</evidence>
<dbReference type="AlphaFoldDB" id="A0A6C0IQX4"/>
<dbReference type="GO" id="GO:0008270">
    <property type="term" value="F:zinc ion binding"/>
    <property type="evidence" value="ECO:0007669"/>
    <property type="project" value="InterPro"/>
</dbReference>
<dbReference type="SMART" id="SM00451">
    <property type="entry name" value="ZnF_U1"/>
    <property type="match status" value="2"/>
</dbReference>